<dbReference type="CDD" id="cd17329">
    <property type="entry name" value="MFS_MdtH_MDR_like"/>
    <property type="match status" value="1"/>
</dbReference>
<dbReference type="InterPro" id="IPR050171">
    <property type="entry name" value="MFS_Transporters"/>
</dbReference>
<keyword evidence="3" id="KW-1003">Cell membrane</keyword>
<gene>
    <name evidence="9" type="ORF">FCL54_01640</name>
</gene>
<dbReference type="RefSeq" id="WP_138122490.1">
    <property type="nucleotide sequence ID" value="NZ_SWLG01000001.1"/>
</dbReference>
<dbReference type="InterPro" id="IPR036259">
    <property type="entry name" value="MFS_trans_sf"/>
</dbReference>
<comment type="subcellular location">
    <subcellularLocation>
        <location evidence="1">Cell membrane</location>
        <topology evidence="1">Multi-pass membrane protein</topology>
    </subcellularLocation>
</comment>
<feature type="transmembrane region" description="Helical" evidence="7">
    <location>
        <begin position="157"/>
        <end position="177"/>
    </location>
</feature>
<keyword evidence="2" id="KW-0813">Transport</keyword>
<dbReference type="GO" id="GO:0005886">
    <property type="term" value="C:plasma membrane"/>
    <property type="evidence" value="ECO:0007669"/>
    <property type="project" value="UniProtKB-SubCell"/>
</dbReference>
<evidence type="ECO:0000256" key="1">
    <source>
        <dbReference type="ARBA" id="ARBA00004651"/>
    </source>
</evidence>
<keyword evidence="10" id="KW-1185">Reference proteome</keyword>
<dbReference type="SUPFAM" id="SSF103473">
    <property type="entry name" value="MFS general substrate transporter"/>
    <property type="match status" value="1"/>
</dbReference>
<name>A0A5R9F954_9BACL</name>
<dbReference type="InterPro" id="IPR020846">
    <property type="entry name" value="MFS_dom"/>
</dbReference>
<keyword evidence="4 7" id="KW-0812">Transmembrane</keyword>
<evidence type="ECO:0000313" key="10">
    <source>
        <dbReference type="Proteomes" id="UP000308230"/>
    </source>
</evidence>
<dbReference type="PANTHER" id="PTHR23517:SF10">
    <property type="entry name" value="MAJOR FACILITATOR SUPERFAMILY (MFS) PROFILE DOMAIN-CONTAINING PROTEIN"/>
    <property type="match status" value="1"/>
</dbReference>
<evidence type="ECO:0000256" key="2">
    <source>
        <dbReference type="ARBA" id="ARBA00022448"/>
    </source>
</evidence>
<keyword evidence="5 7" id="KW-1133">Transmembrane helix</keyword>
<evidence type="ECO:0000256" key="4">
    <source>
        <dbReference type="ARBA" id="ARBA00022692"/>
    </source>
</evidence>
<accession>A0A5R9F954</accession>
<protein>
    <submittedName>
        <fullName evidence="9">MFS transporter</fullName>
    </submittedName>
</protein>
<reference evidence="9 10" key="1">
    <citation type="submission" date="2019-04" db="EMBL/GenBank/DDBJ databases">
        <title>Bacillus caeni sp. nov., a bacterium isolated from mangrove sediment.</title>
        <authorList>
            <person name="Huang H."/>
            <person name="Mo K."/>
            <person name="Hu Y."/>
        </authorList>
    </citation>
    <scope>NUCLEOTIDE SEQUENCE [LARGE SCALE GENOMIC DNA]</scope>
    <source>
        <strain evidence="9 10">HB172195</strain>
    </source>
</reference>
<dbReference type="Proteomes" id="UP000308230">
    <property type="component" value="Unassembled WGS sequence"/>
</dbReference>
<proteinExistence type="predicted"/>
<dbReference type="PANTHER" id="PTHR23517">
    <property type="entry name" value="RESISTANCE PROTEIN MDTM, PUTATIVE-RELATED-RELATED"/>
    <property type="match status" value="1"/>
</dbReference>
<feature type="domain" description="Major facilitator superfamily (MFS) profile" evidence="8">
    <location>
        <begin position="4"/>
        <end position="388"/>
    </location>
</feature>
<evidence type="ECO:0000259" key="8">
    <source>
        <dbReference type="PROSITE" id="PS50850"/>
    </source>
</evidence>
<evidence type="ECO:0000256" key="5">
    <source>
        <dbReference type="ARBA" id="ARBA00022989"/>
    </source>
</evidence>
<feature type="transmembrane region" description="Helical" evidence="7">
    <location>
        <begin position="38"/>
        <end position="59"/>
    </location>
</feature>
<evidence type="ECO:0000256" key="3">
    <source>
        <dbReference type="ARBA" id="ARBA00022475"/>
    </source>
</evidence>
<feature type="transmembrane region" description="Helical" evidence="7">
    <location>
        <begin position="359"/>
        <end position="383"/>
    </location>
</feature>
<evidence type="ECO:0000313" key="9">
    <source>
        <dbReference type="EMBL" id="TLS39039.1"/>
    </source>
</evidence>
<feature type="transmembrane region" description="Helical" evidence="7">
    <location>
        <begin position="278"/>
        <end position="309"/>
    </location>
</feature>
<comment type="caution">
    <text evidence="9">The sequence shown here is derived from an EMBL/GenBank/DDBJ whole genome shotgun (WGS) entry which is preliminary data.</text>
</comment>
<feature type="transmembrane region" description="Helical" evidence="7">
    <location>
        <begin position="132"/>
        <end position="151"/>
    </location>
</feature>
<sequence>MPKALWLLLIGMVINVTGGSFLWPLNTIYIHEHLGKSLSFAGLILMCNAAAGIAGNLIGGYLFDEIGGYRSILIGTFMVMCSAFILVFFHDLSSYIIVLIALGLGSGMTFPSMYAMAGAVWPEGGRKAFNRVYVAQNLGVALGAALGGMLASYKFELVFLGNGMMYFIFLMIVLFGFKGMEKDVHLAARKSNIFNQDTMIRNKRKFNSLLILCVGFLLCWIAYVQWQSTISAYTQEIGISLKHYSLLWTINGALIVIGQPFIAFFVRKWFHTIKTQIIAGIFLFVASLAVVANAEVFGAFVAAMIILTFGEMFVWPAVPTAAHELAPEGRAGFYQGIVNSVGTAGRMIGPLFGGILVDLYGMTALFTVLMGLVLIGVITTVLYDRGIRREEASYPAVTASE</sequence>
<feature type="transmembrane region" description="Helical" evidence="7">
    <location>
        <begin position="71"/>
        <end position="89"/>
    </location>
</feature>
<dbReference type="EMBL" id="SWLG01000001">
    <property type="protein sequence ID" value="TLS39039.1"/>
    <property type="molecule type" value="Genomic_DNA"/>
</dbReference>
<feature type="transmembrane region" description="Helical" evidence="7">
    <location>
        <begin position="246"/>
        <end position="266"/>
    </location>
</feature>
<organism evidence="9 10">
    <name type="scientific">Exobacillus caeni</name>
    <dbReference type="NCBI Taxonomy" id="2574798"/>
    <lineage>
        <taxon>Bacteria</taxon>
        <taxon>Bacillati</taxon>
        <taxon>Bacillota</taxon>
        <taxon>Bacilli</taxon>
        <taxon>Bacillales</taxon>
        <taxon>Guptibacillaceae</taxon>
        <taxon>Exobacillus</taxon>
    </lineage>
</organism>
<dbReference type="InterPro" id="IPR011701">
    <property type="entry name" value="MFS"/>
</dbReference>
<dbReference type="OrthoDB" id="3268460at2"/>
<feature type="transmembrane region" description="Helical" evidence="7">
    <location>
        <begin position="95"/>
        <end position="120"/>
    </location>
</feature>
<dbReference type="Gene3D" id="1.20.1250.20">
    <property type="entry name" value="MFS general substrate transporter like domains"/>
    <property type="match status" value="1"/>
</dbReference>
<dbReference type="GO" id="GO:0022857">
    <property type="term" value="F:transmembrane transporter activity"/>
    <property type="evidence" value="ECO:0007669"/>
    <property type="project" value="InterPro"/>
</dbReference>
<keyword evidence="6 7" id="KW-0472">Membrane</keyword>
<dbReference type="AlphaFoldDB" id="A0A5R9F954"/>
<evidence type="ECO:0000256" key="6">
    <source>
        <dbReference type="ARBA" id="ARBA00023136"/>
    </source>
</evidence>
<dbReference type="Pfam" id="PF07690">
    <property type="entry name" value="MFS_1"/>
    <property type="match status" value="1"/>
</dbReference>
<evidence type="ECO:0000256" key="7">
    <source>
        <dbReference type="SAM" id="Phobius"/>
    </source>
</evidence>
<feature type="transmembrane region" description="Helical" evidence="7">
    <location>
        <begin position="209"/>
        <end position="226"/>
    </location>
</feature>
<dbReference type="PROSITE" id="PS50850">
    <property type="entry name" value="MFS"/>
    <property type="match status" value="1"/>
</dbReference>